<keyword evidence="3" id="KW-1185">Reference proteome</keyword>
<dbReference type="SMART" id="SM00028">
    <property type="entry name" value="TPR"/>
    <property type="match status" value="6"/>
</dbReference>
<protein>
    <submittedName>
        <fullName evidence="2">CHAT domain-containing protein</fullName>
    </submittedName>
</protein>
<dbReference type="EMBL" id="JACJTC010000006">
    <property type="protein sequence ID" value="MBD2611598.1"/>
    <property type="molecule type" value="Genomic_DNA"/>
</dbReference>
<dbReference type="Gene3D" id="1.25.40.10">
    <property type="entry name" value="Tetratricopeptide repeat domain"/>
    <property type="match status" value="2"/>
</dbReference>
<sequence>MKKQYKNAKLFLTFLALFTVIFTSSLSLLSFQLPVAIAQSNTKAEADRLRQQGEKQLEAGQYTQGTESLEQAMMIYRRIRDTESAKNIVDRLYLIYYTRGAYDKLKKLQPIFTELNPNAEQTKTELEPQVTEEKEKSAPQFELNPQVEELIAQGFLQQSKQDYVGAKAYFEQAFSQAKAIGKEPEKIAALKALGTFYLYQGDYINALANLEPAEHLSAARYQATEKESASGDIQKMSNYFLEILYHRLPILFLIGETYLQQKNPSKALTYFQEADKIVSKIDKDYKNSFQFYNSKFVYSSLYTSRAYYSLGKYDLALSHARKAIEEAKSPNNFTNPFGDLLTSPVLDLGDGHGHVLAGIALEKLGKLEQAEKELRQAIQIFETNRKTSASQANIHNNLDLFDNQVRATYHLQRVLLAQNKSEEALAASEWGRGRILVEAATAPRELTLKEKVDAFVDTQYTSESICKEQESLHPEVNVPKGMEHIFVSSKFECDGEALIQELKKSYLEEAQKSPEMLDYLTATTPTNTAPSNIQPLKVEQLKQIAQSHQATIVEYSIISETTFFHPGYLSLVNYGVNRNAFPGEEKKLVIWVIKPTGEIKFRQIDLKNQKIPIKDLVTNTRKTMGLDRSIGVFLKPDTELPDGSTRNASEVQAKEKLKQLHELLIEPIADLLPSNPEAKVVFVPHKELFLVPFAALIDSKDKYLIEQHTIITAPSIQALDVTRQKRQKQTGKSKLAVVVGNPTMPTIKRPNNQTPTQLSNLPGAEREGKAVAQLLNAEFLTGNKATKAEVLKQLPNARYIHLATHGLLEDFASFGIPGAVALAPSNQDNGLLTSSEIQELNLQAELAVLSACDTGGGDITGDGVVGLSRALIVAGVPSIVVSLWSVPDAPTAELMGEFYRNFQERKLDKAQALRQAMLETMKTHPNLVDWAGFTLIGQSK</sequence>
<dbReference type="InterPro" id="IPR011990">
    <property type="entry name" value="TPR-like_helical_dom_sf"/>
</dbReference>
<dbReference type="Pfam" id="PF13181">
    <property type="entry name" value="TPR_8"/>
    <property type="match status" value="2"/>
</dbReference>
<dbReference type="SUPFAM" id="SSF48452">
    <property type="entry name" value="TPR-like"/>
    <property type="match status" value="2"/>
</dbReference>
<gene>
    <name evidence="2" type="ORF">H6G94_09985</name>
</gene>
<name>A0ABR8H777_NOSPU</name>
<organism evidence="2 3">
    <name type="scientific">Nostoc punctiforme FACHB-252</name>
    <dbReference type="NCBI Taxonomy" id="1357509"/>
    <lineage>
        <taxon>Bacteria</taxon>
        <taxon>Bacillati</taxon>
        <taxon>Cyanobacteriota</taxon>
        <taxon>Cyanophyceae</taxon>
        <taxon>Nostocales</taxon>
        <taxon>Nostocaceae</taxon>
        <taxon>Nostoc</taxon>
    </lineage>
</organism>
<comment type="caution">
    <text evidence="2">The sequence shown here is derived from an EMBL/GenBank/DDBJ whole genome shotgun (WGS) entry which is preliminary data.</text>
</comment>
<dbReference type="InterPro" id="IPR024983">
    <property type="entry name" value="CHAT_dom"/>
</dbReference>
<evidence type="ECO:0000313" key="2">
    <source>
        <dbReference type="EMBL" id="MBD2611598.1"/>
    </source>
</evidence>
<reference evidence="2 3" key="1">
    <citation type="journal article" date="2020" name="ISME J.">
        <title>Comparative genomics reveals insights into cyanobacterial evolution and habitat adaptation.</title>
        <authorList>
            <person name="Chen M.Y."/>
            <person name="Teng W.K."/>
            <person name="Zhao L."/>
            <person name="Hu C.X."/>
            <person name="Zhou Y.K."/>
            <person name="Han B.P."/>
            <person name="Song L.R."/>
            <person name="Shu W.S."/>
        </authorList>
    </citation>
    <scope>NUCLEOTIDE SEQUENCE [LARGE SCALE GENOMIC DNA]</scope>
    <source>
        <strain evidence="2 3">FACHB-252</strain>
    </source>
</reference>
<dbReference type="PANTHER" id="PTHR10098:SF108">
    <property type="entry name" value="TETRATRICOPEPTIDE REPEAT PROTEIN 28"/>
    <property type="match status" value="1"/>
</dbReference>
<dbReference type="Pfam" id="PF12770">
    <property type="entry name" value="CHAT"/>
    <property type="match status" value="1"/>
</dbReference>
<evidence type="ECO:0000313" key="3">
    <source>
        <dbReference type="Proteomes" id="UP000606396"/>
    </source>
</evidence>
<proteinExistence type="predicted"/>
<dbReference type="RefSeq" id="WP_190949296.1">
    <property type="nucleotide sequence ID" value="NZ_JACJTC010000006.1"/>
</dbReference>
<accession>A0ABR8H777</accession>
<dbReference type="Proteomes" id="UP000606396">
    <property type="component" value="Unassembled WGS sequence"/>
</dbReference>
<dbReference type="InterPro" id="IPR019734">
    <property type="entry name" value="TPR_rpt"/>
</dbReference>
<feature type="domain" description="CHAT" evidence="1">
    <location>
        <begin position="655"/>
        <end position="938"/>
    </location>
</feature>
<evidence type="ECO:0000259" key="1">
    <source>
        <dbReference type="Pfam" id="PF12770"/>
    </source>
</evidence>
<dbReference type="PANTHER" id="PTHR10098">
    <property type="entry name" value="RAPSYN-RELATED"/>
    <property type="match status" value="1"/>
</dbReference>